<feature type="region of interest" description="Disordered" evidence="7">
    <location>
        <begin position="286"/>
        <end position="315"/>
    </location>
</feature>
<evidence type="ECO:0000256" key="1">
    <source>
        <dbReference type="ARBA" id="ARBA00004496"/>
    </source>
</evidence>
<evidence type="ECO:0000256" key="3">
    <source>
        <dbReference type="ARBA" id="ARBA00022598"/>
    </source>
</evidence>
<evidence type="ECO:0000313" key="9">
    <source>
        <dbReference type="Proteomes" id="UP000187209"/>
    </source>
</evidence>
<protein>
    <submittedName>
        <fullName evidence="8">Uncharacterized protein</fullName>
    </submittedName>
</protein>
<keyword evidence="3" id="KW-0436">Ligase</keyword>
<keyword evidence="9" id="KW-1185">Reference proteome</keyword>
<feature type="compositionally biased region" description="Basic and acidic residues" evidence="7">
    <location>
        <begin position="286"/>
        <end position="308"/>
    </location>
</feature>
<keyword evidence="6" id="KW-0175">Coiled coil</keyword>
<dbReference type="PROSITE" id="PS51221">
    <property type="entry name" value="TTL"/>
    <property type="match status" value="1"/>
</dbReference>
<dbReference type="GO" id="GO:0015630">
    <property type="term" value="C:microtubule cytoskeleton"/>
    <property type="evidence" value="ECO:0007669"/>
    <property type="project" value="TreeGrafter"/>
</dbReference>
<accession>A0A1R2BRI1</accession>
<sequence length="1302" mass="154198">MDEKLKKAYEGRLFQPIHDVFYSPYAYNKCTPYGNRIQSDFNNYMERGLERQASEKFIYEESNETEFDISLSSSDSKAQLPCLKVKSKSKRVGLPYEMEIKRNKKFIKMNKIRTACNWFPNVFPAPKIEETIKPGLNVSRPATCSNPNKRNQSSKATPVVAAQSITEGKVEIPITSRCVSKSKRVILKNKPKNDEKMMEFEGGYRSADNFKDFIDKKKEIERMKLIEEHRFKKDNIALSDGVFEEFKKTATEDVKILTEKKRKTKKSEKSEKKEIKIEKKDKKDKKEIKDKIIQKDQAENKPKIEKPKKAMPPTVSEIVGKHRNYNLNQLLNNKNSDFKSLMQEYLRRSGLNENTKIFIIQGPYDFFRKVLISKGWCENTHSTSQAFDLKWAFNDNESDYKMLKPGQFYNHFPGNRELTTKSGLLKNLRNVMDYELNTDTFYPRSYDLGDTTQVQEFQKDYMRTSSFNIIKYFSELFESCIRQKIPIDILSLTLKVVEKSLKILQDNCENIENDWEFPESIWKQILEFSEHGIPLKDHGDDWSYPDESLCRRTIEARKCIEMLFPQAKMEGVKNVWIVKPGLNARGSGVKCMQGLESILECGLHLQARVVQKYIERPLLINNSKFDIRQWVLVTSFEPLTVYFFNNCYLRLCQLPFNLDSLEAYRHLANYSLQKNIAKNQEETVWSLSRFIEYLSIFSVHWEDILKNIHKLIIQTLHSVHDSIESRPECFEVYGFDILLDDTYYPWLLEVNLSPACSERTDWLSEMLIKMANGLIQILFDPNDGSPLYTSDLKLQGQIKGDCNEWVFLYRGEELPYGDQENFAYGNLEICGEKVNVRKEKNYDKKFLLGKAAIVVQRHVRGHLVREKLKKDKENTVALKIQRVFRKFLAFENIEKQVRLVSCIKIQGNFRKYLAKKAMLHLKKLKMIRYIQAHMKGLYQRKDFKAIKTKRAALNIQKALRRKIAIGKVRYEKQKIKSTLVIQKHWKNRWRKLNSSAQKIQKYWKIVYKHKKDSATKIQKIIRGYKARQKYQKIKQIKFRVVLIQNAIKSYIAYKEIINKKILKGIFCLEKFLKYHKIIKLSVYIKVLKSIVKIQAVFKRHLCENQYKKRILYERGQKKAVETIQKHLKSFLGRKKHILIIKNQAAKTIQRFYKGYNARKYFNMLIILNESAKIIQRAYRKYKSRRRIQMQLRIREQEIERRKRLERLKREQEIRAIKISERLHNNNSYLRPSLKIQQNVILEEKTEKVKRKKSKKKYKFAKDDQQMRDEIVHSLPRVQTQEGKKMKKVTIKVSPKDAYGVFM</sequence>
<dbReference type="GO" id="GO:0005737">
    <property type="term" value="C:cytoplasm"/>
    <property type="evidence" value="ECO:0007669"/>
    <property type="project" value="UniProtKB-SubCell"/>
</dbReference>
<dbReference type="PANTHER" id="PTHR45870:SF2">
    <property type="entry name" value="TUBULIN MONOGLYCYLASE TTLL3"/>
    <property type="match status" value="1"/>
</dbReference>
<keyword evidence="5" id="KW-0067">ATP-binding</keyword>
<dbReference type="GO" id="GO:0005524">
    <property type="term" value="F:ATP binding"/>
    <property type="evidence" value="ECO:0007669"/>
    <property type="project" value="UniProtKB-KW"/>
</dbReference>
<comment type="subcellular location">
    <subcellularLocation>
        <location evidence="1">Cytoplasm</location>
    </subcellularLocation>
</comment>
<evidence type="ECO:0000256" key="6">
    <source>
        <dbReference type="SAM" id="Coils"/>
    </source>
</evidence>
<proteinExistence type="predicted"/>
<evidence type="ECO:0000256" key="5">
    <source>
        <dbReference type="ARBA" id="ARBA00022840"/>
    </source>
</evidence>
<organism evidence="8 9">
    <name type="scientific">Stentor coeruleus</name>
    <dbReference type="NCBI Taxonomy" id="5963"/>
    <lineage>
        <taxon>Eukaryota</taxon>
        <taxon>Sar</taxon>
        <taxon>Alveolata</taxon>
        <taxon>Ciliophora</taxon>
        <taxon>Postciliodesmatophora</taxon>
        <taxon>Heterotrichea</taxon>
        <taxon>Heterotrichida</taxon>
        <taxon>Stentoridae</taxon>
        <taxon>Stentor</taxon>
    </lineage>
</organism>
<dbReference type="Gene3D" id="1.20.5.190">
    <property type="match status" value="4"/>
</dbReference>
<keyword evidence="2" id="KW-0963">Cytoplasm</keyword>
<keyword evidence="4" id="KW-0547">Nucleotide-binding</keyword>
<dbReference type="SMART" id="SM00015">
    <property type="entry name" value="IQ"/>
    <property type="match status" value="10"/>
</dbReference>
<dbReference type="GO" id="GO:0070736">
    <property type="term" value="F:protein-glycine ligase activity, initiating"/>
    <property type="evidence" value="ECO:0007669"/>
    <property type="project" value="TreeGrafter"/>
</dbReference>
<dbReference type="Pfam" id="PF03133">
    <property type="entry name" value="TTL"/>
    <property type="match status" value="1"/>
</dbReference>
<dbReference type="PROSITE" id="PS50096">
    <property type="entry name" value="IQ"/>
    <property type="match status" value="6"/>
</dbReference>
<evidence type="ECO:0000256" key="7">
    <source>
        <dbReference type="SAM" id="MobiDB-lite"/>
    </source>
</evidence>
<dbReference type="Proteomes" id="UP000187209">
    <property type="component" value="Unassembled WGS sequence"/>
</dbReference>
<dbReference type="PANTHER" id="PTHR45870">
    <property type="entry name" value="TUBULIN MONOGLYCYLASE TTLL3"/>
    <property type="match status" value="1"/>
</dbReference>
<dbReference type="OrthoDB" id="202825at2759"/>
<evidence type="ECO:0000256" key="2">
    <source>
        <dbReference type="ARBA" id="ARBA00022490"/>
    </source>
</evidence>
<dbReference type="EMBL" id="MPUH01000471">
    <property type="protein sequence ID" value="OMJ79429.1"/>
    <property type="molecule type" value="Genomic_DNA"/>
</dbReference>
<evidence type="ECO:0000256" key="4">
    <source>
        <dbReference type="ARBA" id="ARBA00022741"/>
    </source>
</evidence>
<dbReference type="SUPFAM" id="SSF56059">
    <property type="entry name" value="Glutathione synthetase ATP-binding domain-like"/>
    <property type="match status" value="1"/>
</dbReference>
<dbReference type="Gene3D" id="3.30.470.20">
    <property type="entry name" value="ATP-grasp fold, B domain"/>
    <property type="match status" value="1"/>
</dbReference>
<evidence type="ECO:0000313" key="8">
    <source>
        <dbReference type="EMBL" id="OMJ79429.1"/>
    </source>
</evidence>
<reference evidence="8 9" key="1">
    <citation type="submission" date="2016-11" db="EMBL/GenBank/DDBJ databases">
        <title>The macronuclear genome of Stentor coeruleus: a giant cell with tiny introns.</title>
        <authorList>
            <person name="Slabodnick M."/>
            <person name="Ruby J.G."/>
            <person name="Reiff S.B."/>
            <person name="Swart E.C."/>
            <person name="Gosai S."/>
            <person name="Prabakaran S."/>
            <person name="Witkowska E."/>
            <person name="Larue G.E."/>
            <person name="Fisher S."/>
            <person name="Freeman R.M."/>
            <person name="Gunawardena J."/>
            <person name="Chu W."/>
            <person name="Stover N.A."/>
            <person name="Gregory B.D."/>
            <person name="Nowacki M."/>
            <person name="Derisi J."/>
            <person name="Roy S.W."/>
            <person name="Marshall W.F."/>
            <person name="Sood P."/>
        </authorList>
    </citation>
    <scope>NUCLEOTIDE SEQUENCE [LARGE SCALE GENOMIC DNA]</scope>
    <source>
        <strain evidence="8">WM001</strain>
    </source>
</reference>
<dbReference type="InterPro" id="IPR000048">
    <property type="entry name" value="IQ_motif_EF-hand-BS"/>
</dbReference>
<name>A0A1R2BRI1_9CILI</name>
<dbReference type="InterPro" id="IPR051437">
    <property type="entry name" value="TTLL_monoglycylase"/>
</dbReference>
<gene>
    <name evidence="8" type="ORF">SteCoe_20530</name>
</gene>
<dbReference type="InterPro" id="IPR004344">
    <property type="entry name" value="TTL/TTLL_fam"/>
</dbReference>
<comment type="caution">
    <text evidence="8">The sequence shown here is derived from an EMBL/GenBank/DDBJ whole genome shotgun (WGS) entry which is preliminary data.</text>
</comment>
<feature type="coiled-coil region" evidence="6">
    <location>
        <begin position="1194"/>
        <end position="1221"/>
    </location>
</feature>
<dbReference type="Pfam" id="PF00612">
    <property type="entry name" value="IQ"/>
    <property type="match status" value="5"/>
</dbReference>